<protein>
    <submittedName>
        <fullName evidence="3">Uncharacterized protein</fullName>
    </submittedName>
</protein>
<feature type="compositionally biased region" description="Basic residues" evidence="1">
    <location>
        <begin position="416"/>
        <end position="431"/>
    </location>
</feature>
<dbReference type="Proteomes" id="UP001187682">
    <property type="component" value="Unassembled WGS sequence"/>
</dbReference>
<name>A0AAE8MPB5_9PEZI</name>
<dbReference type="InterPro" id="IPR010684">
    <property type="entry name" value="RNA_pol_II_trans_fac_SIII_A"/>
</dbReference>
<dbReference type="AlphaFoldDB" id="A0AAE8MPB5"/>
<feature type="region of interest" description="Disordered" evidence="1">
    <location>
        <begin position="230"/>
        <end position="431"/>
    </location>
</feature>
<evidence type="ECO:0000256" key="2">
    <source>
        <dbReference type="SAM" id="SignalP"/>
    </source>
</evidence>
<dbReference type="EMBL" id="ONZQ02000001">
    <property type="protein sequence ID" value="SPN96861.1"/>
    <property type="molecule type" value="Genomic_DNA"/>
</dbReference>
<feature type="signal peptide" evidence="2">
    <location>
        <begin position="1"/>
        <end position="23"/>
    </location>
</feature>
<dbReference type="InterPro" id="IPR051870">
    <property type="entry name" value="Elongin-A_domain"/>
</dbReference>
<feature type="compositionally biased region" description="Low complexity" evidence="1">
    <location>
        <begin position="230"/>
        <end position="239"/>
    </location>
</feature>
<dbReference type="Pfam" id="PF06881">
    <property type="entry name" value="Elongin_A"/>
    <property type="match status" value="1"/>
</dbReference>
<feature type="region of interest" description="Disordered" evidence="1">
    <location>
        <begin position="131"/>
        <end position="163"/>
    </location>
</feature>
<gene>
    <name evidence="3" type="ORF">DNG_00381</name>
</gene>
<keyword evidence="4" id="KW-1185">Reference proteome</keyword>
<reference evidence="3" key="1">
    <citation type="submission" date="2018-03" db="EMBL/GenBank/DDBJ databases">
        <authorList>
            <person name="Guldener U."/>
        </authorList>
    </citation>
    <scope>NUCLEOTIDE SEQUENCE</scope>
</reference>
<feature type="compositionally biased region" description="Basic and acidic residues" evidence="1">
    <location>
        <begin position="280"/>
        <end position="291"/>
    </location>
</feature>
<evidence type="ECO:0000256" key="1">
    <source>
        <dbReference type="SAM" id="MobiDB-lite"/>
    </source>
</evidence>
<evidence type="ECO:0000313" key="3">
    <source>
        <dbReference type="EMBL" id="SPN96861.1"/>
    </source>
</evidence>
<dbReference type="PANTHER" id="PTHR15141">
    <property type="entry name" value="TRANSCRIPTION ELONGATION FACTOR B POLYPEPTIDE 3"/>
    <property type="match status" value="1"/>
</dbReference>
<dbReference type="GO" id="GO:0070449">
    <property type="term" value="C:elongin complex"/>
    <property type="evidence" value="ECO:0007669"/>
    <property type="project" value="InterPro"/>
</dbReference>
<organism evidence="3 4">
    <name type="scientific">Cephalotrichum gorgonifer</name>
    <dbReference type="NCBI Taxonomy" id="2041049"/>
    <lineage>
        <taxon>Eukaryota</taxon>
        <taxon>Fungi</taxon>
        <taxon>Dikarya</taxon>
        <taxon>Ascomycota</taxon>
        <taxon>Pezizomycotina</taxon>
        <taxon>Sordariomycetes</taxon>
        <taxon>Hypocreomycetidae</taxon>
        <taxon>Microascales</taxon>
        <taxon>Microascaceae</taxon>
        <taxon>Cephalotrichum</taxon>
    </lineage>
</organism>
<comment type="caution">
    <text evidence="3">The sequence shown here is derived from an EMBL/GenBank/DDBJ whole genome shotgun (WGS) entry which is preliminary data.</text>
</comment>
<accession>A0AAE8MPB5</accession>
<dbReference type="GO" id="GO:0006368">
    <property type="term" value="P:transcription elongation by RNA polymerase II"/>
    <property type="evidence" value="ECO:0007669"/>
    <property type="project" value="InterPro"/>
</dbReference>
<dbReference type="PANTHER" id="PTHR15141:SF76">
    <property type="entry name" value="TRANSCRIPTION ELONGATION FACTOR B POLYPEPTIDE 3"/>
    <property type="match status" value="1"/>
</dbReference>
<sequence>MPPKSLVALCLGTILKNINLVSGIGDDLPPDNPYVQKILARIGSSAQLREMEINSPQLQGHTDKYWKELIQRDFPNSRKKNYVPSDPSGWWKVYKRHKKEHDESLQAATAALKNAFDGIAEKEGRNVSVVLDRSRLPRPTRTGRSIGGPRRPPKRPDTSSLAFTAGSRTKLISGKSVLKRARREARDIAVQRGSLANLSRPLDSRSNQLRAAPASFIESNRVASQPALRAALPQAPKKPAVSETYTSYTSKGRKDEPEAIIVGASDEEDSDNLFDDSDEERPAAKKSRYDSGRSGFRRANDSSGGNGWDGVKTKPTVSKDLGVDSSTTTPIKRKHTALLPGKPGAGRFLGKSSVSSSKVTASPNPSETSRSLSRPSPNSSGGTRVTTKSSPPARRASPPPQTKPTASSPPPAAMPPRKRKVDIFMKPRRRT</sequence>
<feature type="compositionally biased region" description="Acidic residues" evidence="1">
    <location>
        <begin position="265"/>
        <end position="279"/>
    </location>
</feature>
<dbReference type="Gene3D" id="6.10.250.3180">
    <property type="match status" value="1"/>
</dbReference>
<evidence type="ECO:0000313" key="4">
    <source>
        <dbReference type="Proteomes" id="UP001187682"/>
    </source>
</evidence>
<proteinExistence type="predicted"/>
<feature type="compositionally biased region" description="Pro residues" evidence="1">
    <location>
        <begin position="397"/>
        <end position="414"/>
    </location>
</feature>
<feature type="compositionally biased region" description="Low complexity" evidence="1">
    <location>
        <begin position="369"/>
        <end position="380"/>
    </location>
</feature>
<keyword evidence="2" id="KW-0732">Signal</keyword>
<feature type="chain" id="PRO_5042296320" evidence="2">
    <location>
        <begin position="24"/>
        <end position="431"/>
    </location>
</feature>